<protein>
    <recommendedName>
        <fullName evidence="2">DNA/RNA-binding protein Alba-like domain-containing protein</fullName>
    </recommendedName>
</protein>
<feature type="region of interest" description="Disordered" evidence="1">
    <location>
        <begin position="1"/>
        <end position="73"/>
    </location>
</feature>
<feature type="compositionally biased region" description="Acidic residues" evidence="1">
    <location>
        <begin position="10"/>
        <end position="19"/>
    </location>
</feature>
<gene>
    <name evidence="3" type="ORF">NA57DRAFT_54450</name>
</gene>
<dbReference type="Proteomes" id="UP000799772">
    <property type="component" value="Unassembled WGS sequence"/>
</dbReference>
<reference evidence="3" key="1">
    <citation type="journal article" date="2020" name="Stud. Mycol.">
        <title>101 Dothideomycetes genomes: a test case for predicting lifestyles and emergence of pathogens.</title>
        <authorList>
            <person name="Haridas S."/>
            <person name="Albert R."/>
            <person name="Binder M."/>
            <person name="Bloem J."/>
            <person name="Labutti K."/>
            <person name="Salamov A."/>
            <person name="Andreopoulos B."/>
            <person name="Baker S."/>
            <person name="Barry K."/>
            <person name="Bills G."/>
            <person name="Bluhm B."/>
            <person name="Cannon C."/>
            <person name="Castanera R."/>
            <person name="Culley D."/>
            <person name="Daum C."/>
            <person name="Ezra D."/>
            <person name="Gonzalez J."/>
            <person name="Henrissat B."/>
            <person name="Kuo A."/>
            <person name="Liang C."/>
            <person name="Lipzen A."/>
            <person name="Lutzoni F."/>
            <person name="Magnuson J."/>
            <person name="Mondo S."/>
            <person name="Nolan M."/>
            <person name="Ohm R."/>
            <person name="Pangilinan J."/>
            <person name="Park H.-J."/>
            <person name="Ramirez L."/>
            <person name="Alfaro M."/>
            <person name="Sun H."/>
            <person name="Tritt A."/>
            <person name="Yoshinaga Y."/>
            <person name="Zwiers L.-H."/>
            <person name="Turgeon B."/>
            <person name="Goodwin S."/>
            <person name="Spatafora J."/>
            <person name="Crous P."/>
            <person name="Grigoriev I."/>
        </authorList>
    </citation>
    <scope>NUCLEOTIDE SEQUENCE</scope>
    <source>
        <strain evidence="3">CBS 133067</strain>
    </source>
</reference>
<proteinExistence type="predicted"/>
<evidence type="ECO:0000313" key="3">
    <source>
        <dbReference type="EMBL" id="KAF2100357.1"/>
    </source>
</evidence>
<evidence type="ECO:0000256" key="1">
    <source>
        <dbReference type="SAM" id="MobiDB-lite"/>
    </source>
</evidence>
<dbReference type="OrthoDB" id="424402at2759"/>
<dbReference type="AlphaFoldDB" id="A0A9P4IIQ1"/>
<feature type="compositionally biased region" description="Basic and acidic residues" evidence="1">
    <location>
        <begin position="194"/>
        <end position="206"/>
    </location>
</feature>
<dbReference type="EMBL" id="ML978124">
    <property type="protein sequence ID" value="KAF2100357.1"/>
    <property type="molecule type" value="Genomic_DNA"/>
</dbReference>
<feature type="compositionally biased region" description="Basic and acidic residues" evidence="1">
    <location>
        <begin position="167"/>
        <end position="185"/>
    </location>
</feature>
<feature type="domain" description="DNA/RNA-binding protein Alba-like" evidence="2">
    <location>
        <begin position="87"/>
        <end position="152"/>
    </location>
</feature>
<sequence>MVRDKRSAEADAEDLDDEPTTTTRKQKTGAKQWVDGDSTPQFAFPNAPQQSNPLRGPTPPTIASVSHNHPLTAPHMDKLSEKYHTDTITITRNCTIRSRVAQLLQLLKPVVPQLTAELKQTVIALSAREDAANKLISVVEIVKRELDVAQQAWFQYTGAWGRMEQLKKKGRDGDAGREQERRGDMLAKWGPGRRLKDGKHVTKEAGGEEEAMEDADAVPDVGSDDDEDGDDAFETMVQPERDKVRQIPVITIYMSRGPVPELRQLFG</sequence>
<evidence type="ECO:0000259" key="2">
    <source>
        <dbReference type="Pfam" id="PF01918"/>
    </source>
</evidence>
<evidence type="ECO:0000313" key="4">
    <source>
        <dbReference type="Proteomes" id="UP000799772"/>
    </source>
</evidence>
<organism evidence="3 4">
    <name type="scientific">Rhizodiscina lignyota</name>
    <dbReference type="NCBI Taxonomy" id="1504668"/>
    <lineage>
        <taxon>Eukaryota</taxon>
        <taxon>Fungi</taxon>
        <taxon>Dikarya</taxon>
        <taxon>Ascomycota</taxon>
        <taxon>Pezizomycotina</taxon>
        <taxon>Dothideomycetes</taxon>
        <taxon>Pleosporomycetidae</taxon>
        <taxon>Aulographales</taxon>
        <taxon>Rhizodiscinaceae</taxon>
        <taxon>Rhizodiscina</taxon>
    </lineage>
</organism>
<name>A0A9P4IIQ1_9PEZI</name>
<dbReference type="InterPro" id="IPR002775">
    <property type="entry name" value="DNA/RNA-bd_Alba-like"/>
</dbReference>
<comment type="caution">
    <text evidence="3">The sequence shown here is derived from an EMBL/GenBank/DDBJ whole genome shotgun (WGS) entry which is preliminary data.</text>
</comment>
<feature type="region of interest" description="Disordered" evidence="1">
    <location>
        <begin position="167"/>
        <end position="240"/>
    </location>
</feature>
<dbReference type="GO" id="GO:0003676">
    <property type="term" value="F:nucleic acid binding"/>
    <property type="evidence" value="ECO:0007669"/>
    <property type="project" value="InterPro"/>
</dbReference>
<keyword evidence="4" id="KW-1185">Reference proteome</keyword>
<dbReference type="Pfam" id="PF01918">
    <property type="entry name" value="Alba"/>
    <property type="match status" value="1"/>
</dbReference>
<accession>A0A9P4IIQ1</accession>
<feature type="compositionally biased region" description="Acidic residues" evidence="1">
    <location>
        <begin position="207"/>
        <end position="233"/>
    </location>
</feature>